<name>A0A250KTU7_9GAMM</name>
<evidence type="ECO:0000313" key="1">
    <source>
        <dbReference type="EMBL" id="BBA33209.1"/>
    </source>
</evidence>
<keyword evidence="2" id="KW-1185">Reference proteome</keyword>
<dbReference type="InterPro" id="IPR046575">
    <property type="entry name" value="DUF6635"/>
</dbReference>
<sequence length="144" mass="15726">MLMETDTLGTIESAVTQGIETYLVARKAKVPEFVEKYFSLCEQFLVQIRSKADCPEFREKPECNLAEYAKTRIAVTELAGSLISLATSYTAFQKALPGVFSTGMASATAIAQHMAVANFWLGSTIGAWYYGLFPASASINSSTW</sequence>
<organism evidence="1 2">
    <name type="scientific">Methylocaldum marinum</name>
    <dbReference type="NCBI Taxonomy" id="1432792"/>
    <lineage>
        <taxon>Bacteria</taxon>
        <taxon>Pseudomonadati</taxon>
        <taxon>Pseudomonadota</taxon>
        <taxon>Gammaproteobacteria</taxon>
        <taxon>Methylococcales</taxon>
        <taxon>Methylococcaceae</taxon>
        <taxon>Methylocaldum</taxon>
    </lineage>
</organism>
<dbReference type="RefSeq" id="WP_170160970.1">
    <property type="nucleotide sequence ID" value="NZ_AP017928.1"/>
</dbReference>
<dbReference type="Pfam" id="PF20340">
    <property type="entry name" value="DUF6635"/>
    <property type="match status" value="1"/>
</dbReference>
<dbReference type="EMBL" id="AP017928">
    <property type="protein sequence ID" value="BBA33209.1"/>
    <property type="molecule type" value="Genomic_DNA"/>
</dbReference>
<proteinExistence type="predicted"/>
<accession>A0A250KTU7</accession>
<evidence type="ECO:0000313" key="2">
    <source>
        <dbReference type="Proteomes" id="UP000266313"/>
    </source>
</evidence>
<gene>
    <name evidence="1" type="ORF">sS8_1247</name>
</gene>
<dbReference type="Proteomes" id="UP000266313">
    <property type="component" value="Chromosome"/>
</dbReference>
<dbReference type="AlphaFoldDB" id="A0A250KTU7"/>
<dbReference type="KEGG" id="mmai:sS8_1247"/>
<protein>
    <submittedName>
        <fullName evidence="1">Uncharacterized protein</fullName>
    </submittedName>
</protein>
<reference evidence="1 2" key="1">
    <citation type="submission" date="2016-12" db="EMBL/GenBank/DDBJ databases">
        <title>Genome sequencing of Methylocaldum marinum.</title>
        <authorList>
            <person name="Takeuchi M."/>
            <person name="Kamagata Y."/>
            <person name="Hiraoka S."/>
            <person name="Oshima K."/>
            <person name="Hattori M."/>
            <person name="Iwasaki W."/>
        </authorList>
    </citation>
    <scope>NUCLEOTIDE SEQUENCE [LARGE SCALE GENOMIC DNA]</scope>
    <source>
        <strain evidence="1 2">S8</strain>
    </source>
</reference>